<accession>A0A5B7JFK4</accession>
<reference evidence="1 2" key="1">
    <citation type="submission" date="2019-05" db="EMBL/GenBank/DDBJ databases">
        <title>Another draft genome of Portunus trituberculatus and its Hox gene families provides insights of decapod evolution.</title>
        <authorList>
            <person name="Jeong J.-H."/>
            <person name="Song I."/>
            <person name="Kim S."/>
            <person name="Choi T."/>
            <person name="Kim D."/>
            <person name="Ryu S."/>
            <person name="Kim W."/>
        </authorList>
    </citation>
    <scope>NUCLEOTIDE SEQUENCE [LARGE SCALE GENOMIC DNA]</scope>
    <source>
        <tissue evidence="1">Muscle</tissue>
    </source>
</reference>
<protein>
    <submittedName>
        <fullName evidence="1">Uncharacterized protein</fullName>
    </submittedName>
</protein>
<comment type="caution">
    <text evidence="1">The sequence shown here is derived from an EMBL/GenBank/DDBJ whole genome shotgun (WGS) entry which is preliminary data.</text>
</comment>
<dbReference type="AlphaFoldDB" id="A0A5B7JFK4"/>
<proteinExistence type="predicted"/>
<dbReference type="Proteomes" id="UP000324222">
    <property type="component" value="Unassembled WGS sequence"/>
</dbReference>
<keyword evidence="2" id="KW-1185">Reference proteome</keyword>
<organism evidence="1 2">
    <name type="scientific">Portunus trituberculatus</name>
    <name type="common">Swimming crab</name>
    <name type="synonym">Neptunus trituberculatus</name>
    <dbReference type="NCBI Taxonomy" id="210409"/>
    <lineage>
        <taxon>Eukaryota</taxon>
        <taxon>Metazoa</taxon>
        <taxon>Ecdysozoa</taxon>
        <taxon>Arthropoda</taxon>
        <taxon>Crustacea</taxon>
        <taxon>Multicrustacea</taxon>
        <taxon>Malacostraca</taxon>
        <taxon>Eumalacostraca</taxon>
        <taxon>Eucarida</taxon>
        <taxon>Decapoda</taxon>
        <taxon>Pleocyemata</taxon>
        <taxon>Brachyura</taxon>
        <taxon>Eubrachyura</taxon>
        <taxon>Portunoidea</taxon>
        <taxon>Portunidae</taxon>
        <taxon>Portuninae</taxon>
        <taxon>Portunus</taxon>
    </lineage>
</organism>
<evidence type="ECO:0000313" key="2">
    <source>
        <dbReference type="Proteomes" id="UP000324222"/>
    </source>
</evidence>
<gene>
    <name evidence="1" type="ORF">E2C01_086151</name>
</gene>
<dbReference type="EMBL" id="VSRR010086698">
    <property type="protein sequence ID" value="MPC91134.1"/>
    <property type="molecule type" value="Genomic_DNA"/>
</dbReference>
<sequence>MGQAGLATVSLSIGWMRRSLTRQVTEAWSGLCQHLGTTKKTPLGSEWAAVHSQDILLSDHFPPRLGMLVEV</sequence>
<evidence type="ECO:0000313" key="1">
    <source>
        <dbReference type="EMBL" id="MPC91134.1"/>
    </source>
</evidence>
<name>A0A5B7JFK4_PORTR</name>